<dbReference type="GO" id="GO:0006865">
    <property type="term" value="P:amino acid transport"/>
    <property type="evidence" value="ECO:0007669"/>
    <property type="project" value="UniProtKB-KW"/>
</dbReference>
<keyword evidence="4" id="KW-1003">Cell membrane</keyword>
<dbReference type="GO" id="GO:0022857">
    <property type="term" value="F:transmembrane transporter activity"/>
    <property type="evidence" value="ECO:0007669"/>
    <property type="project" value="InterPro"/>
</dbReference>
<organism evidence="10 11">
    <name type="scientific">Crenobacter intestini</name>
    <dbReference type="NCBI Taxonomy" id="2563443"/>
    <lineage>
        <taxon>Bacteria</taxon>
        <taxon>Pseudomonadati</taxon>
        <taxon>Pseudomonadota</taxon>
        <taxon>Betaproteobacteria</taxon>
        <taxon>Neisseriales</taxon>
        <taxon>Neisseriaceae</taxon>
        <taxon>Crenobacter</taxon>
    </lineage>
</organism>
<feature type="transmembrane region" description="Helical" evidence="9">
    <location>
        <begin position="450"/>
        <end position="467"/>
    </location>
</feature>
<dbReference type="PANTHER" id="PTHR42770:SF4">
    <property type="entry name" value="ARGININE_ORNITHINE ANTIPORTER-RELATED"/>
    <property type="match status" value="1"/>
</dbReference>
<dbReference type="Proteomes" id="UP000308891">
    <property type="component" value="Unassembled WGS sequence"/>
</dbReference>
<feature type="transmembrane region" description="Helical" evidence="9">
    <location>
        <begin position="204"/>
        <end position="222"/>
    </location>
</feature>
<evidence type="ECO:0000256" key="5">
    <source>
        <dbReference type="ARBA" id="ARBA00022692"/>
    </source>
</evidence>
<name>A0A4T0V293_9NEIS</name>
<evidence type="ECO:0000256" key="2">
    <source>
        <dbReference type="ARBA" id="ARBA00008220"/>
    </source>
</evidence>
<dbReference type="AlphaFoldDB" id="A0A4T0V293"/>
<evidence type="ECO:0000256" key="7">
    <source>
        <dbReference type="ARBA" id="ARBA00022989"/>
    </source>
</evidence>
<gene>
    <name evidence="10" type="ORF">E5K04_04565</name>
</gene>
<reference evidence="10 11" key="1">
    <citation type="submission" date="2019-04" db="EMBL/GenBank/DDBJ databases">
        <title>Crenobacter sp. nov.</title>
        <authorList>
            <person name="Shi S."/>
        </authorList>
    </citation>
    <scope>NUCLEOTIDE SEQUENCE [LARGE SCALE GENOMIC DNA]</scope>
    <source>
        <strain evidence="10 11">GY 70310</strain>
    </source>
</reference>
<feature type="transmembrane region" description="Helical" evidence="9">
    <location>
        <begin position="129"/>
        <end position="148"/>
    </location>
</feature>
<keyword evidence="8 9" id="KW-0472">Membrane</keyword>
<dbReference type="EMBL" id="STGJ01000003">
    <property type="protein sequence ID" value="TIC85275.1"/>
    <property type="molecule type" value="Genomic_DNA"/>
</dbReference>
<comment type="caution">
    <text evidence="10">The sequence shown here is derived from an EMBL/GenBank/DDBJ whole genome shotgun (WGS) entry which is preliminary data.</text>
</comment>
<evidence type="ECO:0000256" key="6">
    <source>
        <dbReference type="ARBA" id="ARBA00022970"/>
    </source>
</evidence>
<dbReference type="PIRSF" id="PIRSF006060">
    <property type="entry name" value="AA_transporter"/>
    <property type="match status" value="1"/>
</dbReference>
<evidence type="ECO:0000313" key="10">
    <source>
        <dbReference type="EMBL" id="TIC85275.1"/>
    </source>
</evidence>
<feature type="transmembrane region" description="Helical" evidence="9">
    <location>
        <begin position="336"/>
        <end position="354"/>
    </location>
</feature>
<dbReference type="InterPro" id="IPR002293">
    <property type="entry name" value="AA/rel_permease1"/>
</dbReference>
<dbReference type="InterPro" id="IPR050367">
    <property type="entry name" value="APC_superfamily"/>
</dbReference>
<evidence type="ECO:0000256" key="4">
    <source>
        <dbReference type="ARBA" id="ARBA00022475"/>
    </source>
</evidence>
<dbReference type="PANTHER" id="PTHR42770">
    <property type="entry name" value="AMINO ACID TRANSPORTER-RELATED"/>
    <property type="match status" value="1"/>
</dbReference>
<evidence type="ECO:0000256" key="8">
    <source>
        <dbReference type="ARBA" id="ARBA00023136"/>
    </source>
</evidence>
<dbReference type="Pfam" id="PF13520">
    <property type="entry name" value="AA_permease_2"/>
    <property type="match status" value="1"/>
</dbReference>
<feature type="transmembrane region" description="Helical" evidence="9">
    <location>
        <begin position="278"/>
        <end position="304"/>
    </location>
</feature>
<evidence type="ECO:0000313" key="11">
    <source>
        <dbReference type="Proteomes" id="UP000308891"/>
    </source>
</evidence>
<evidence type="ECO:0000256" key="1">
    <source>
        <dbReference type="ARBA" id="ARBA00004651"/>
    </source>
</evidence>
<feature type="transmembrane region" description="Helical" evidence="9">
    <location>
        <begin position="234"/>
        <end position="258"/>
    </location>
</feature>
<feature type="transmembrane region" description="Helical" evidence="9">
    <location>
        <begin position="39"/>
        <end position="58"/>
    </location>
</feature>
<comment type="similarity">
    <text evidence="2">Belongs to the amino acid-polyamine-organocation (APC) superfamily. Basic amino acid/polyamine antiporter (APA) (TC 2.A.3.2) family.</text>
</comment>
<keyword evidence="5 9" id="KW-0812">Transmembrane</keyword>
<dbReference type="GO" id="GO:0005886">
    <property type="term" value="C:plasma membrane"/>
    <property type="evidence" value="ECO:0007669"/>
    <property type="project" value="UniProtKB-SubCell"/>
</dbReference>
<keyword evidence="11" id="KW-1185">Reference proteome</keyword>
<keyword evidence="7 9" id="KW-1133">Transmembrane helix</keyword>
<dbReference type="Gene3D" id="1.20.1740.10">
    <property type="entry name" value="Amino acid/polyamine transporter I"/>
    <property type="match status" value="1"/>
</dbReference>
<sequence length="473" mass="49648">MMASQQGKLGTLALTGLVVGAIVGSGVFALPQNMAEGAGAGAILIAWAVTFVGMFALTRIFQWLTLSRPDITDGVYGYARQGFGEYLGFSAAWGYWMSVWIGSTGYLVVMFSALGSFGALSFFGDGTTLPAMAGGLVVLALMHGFVLMGVRSAAILNTVVTIAKVVPIGLFIVCVGLAFRVETFNLDFWGSPELGSIADQVKNTMLYTVWVFLGIECATVYANRARDMATVSRATLLGFLITIGLFVCVSVLSLGVVPQEELAAMKNPSMAAVMARAVGPWGGALVNVGLILSVGGAFLAWSLISSEMLYLAARGDKHTAPALFGRLNANGTPANALWLTNGLIGCLLVINHFNEAGYNILIQLASSMALIPYFLCAAFGLKLALGAPAGRGGMLAVTALGTAYGVWLIYAGGLSYLLLSMILYVPALGFFWQARRERGLPVFAGPHEQAFAALVVLGACSALYMLAQGTFSL</sequence>
<dbReference type="InterPro" id="IPR004754">
    <property type="entry name" value="Amino_acid_antiprt"/>
</dbReference>
<feature type="transmembrane region" description="Helical" evidence="9">
    <location>
        <begin position="360"/>
        <end position="381"/>
    </location>
</feature>
<dbReference type="OrthoDB" id="3185104at2"/>
<dbReference type="NCBIfam" id="TIGR00905">
    <property type="entry name" value="2A0302"/>
    <property type="match status" value="1"/>
</dbReference>
<accession>A0A4T0V293</accession>
<keyword evidence="6" id="KW-0029">Amino-acid transport</keyword>
<evidence type="ECO:0000256" key="3">
    <source>
        <dbReference type="ARBA" id="ARBA00022448"/>
    </source>
</evidence>
<comment type="subcellular location">
    <subcellularLocation>
        <location evidence="1">Cell membrane</location>
        <topology evidence="1">Multi-pass membrane protein</topology>
    </subcellularLocation>
</comment>
<keyword evidence="3" id="KW-0813">Transport</keyword>
<protein>
    <submittedName>
        <fullName evidence="10">Amino acid permease</fullName>
    </submittedName>
</protein>
<feature type="transmembrane region" description="Helical" evidence="9">
    <location>
        <begin position="155"/>
        <end position="179"/>
    </location>
</feature>
<evidence type="ECO:0000256" key="9">
    <source>
        <dbReference type="SAM" id="Phobius"/>
    </source>
</evidence>
<proteinExistence type="inferred from homology"/>